<name>A0A8S4RW17_9NEOP</name>
<evidence type="ECO:0000313" key="2">
    <source>
        <dbReference type="EMBL" id="CAH2241108.1"/>
    </source>
</evidence>
<organism evidence="2 3">
    <name type="scientific">Pararge aegeria aegeria</name>
    <dbReference type="NCBI Taxonomy" id="348720"/>
    <lineage>
        <taxon>Eukaryota</taxon>
        <taxon>Metazoa</taxon>
        <taxon>Ecdysozoa</taxon>
        <taxon>Arthropoda</taxon>
        <taxon>Hexapoda</taxon>
        <taxon>Insecta</taxon>
        <taxon>Pterygota</taxon>
        <taxon>Neoptera</taxon>
        <taxon>Endopterygota</taxon>
        <taxon>Lepidoptera</taxon>
        <taxon>Glossata</taxon>
        <taxon>Ditrysia</taxon>
        <taxon>Papilionoidea</taxon>
        <taxon>Nymphalidae</taxon>
        <taxon>Satyrinae</taxon>
        <taxon>Satyrini</taxon>
        <taxon>Parargina</taxon>
        <taxon>Pararge</taxon>
    </lineage>
</organism>
<gene>
    <name evidence="2" type="primary">jg13163</name>
    <name evidence="2" type="ORF">PAEG_LOCUS17571</name>
</gene>
<protein>
    <submittedName>
        <fullName evidence="2">Jg13163 protein</fullName>
    </submittedName>
</protein>
<reference evidence="2" key="1">
    <citation type="submission" date="2022-03" db="EMBL/GenBank/DDBJ databases">
        <authorList>
            <person name="Lindestad O."/>
        </authorList>
    </citation>
    <scope>NUCLEOTIDE SEQUENCE</scope>
</reference>
<dbReference type="EMBL" id="CAKXAJ010025571">
    <property type="protein sequence ID" value="CAH2241108.1"/>
    <property type="molecule type" value="Genomic_DNA"/>
</dbReference>
<proteinExistence type="predicted"/>
<dbReference type="Proteomes" id="UP000838756">
    <property type="component" value="Unassembled WGS sequence"/>
</dbReference>
<dbReference type="AlphaFoldDB" id="A0A8S4RW17"/>
<evidence type="ECO:0000313" key="3">
    <source>
        <dbReference type="Proteomes" id="UP000838756"/>
    </source>
</evidence>
<feature type="region of interest" description="Disordered" evidence="1">
    <location>
        <begin position="57"/>
        <end position="93"/>
    </location>
</feature>
<dbReference type="OrthoDB" id="6938952at2759"/>
<accession>A0A8S4RW17</accession>
<keyword evidence="3" id="KW-1185">Reference proteome</keyword>
<feature type="compositionally biased region" description="Polar residues" evidence="1">
    <location>
        <begin position="84"/>
        <end position="93"/>
    </location>
</feature>
<sequence length="93" mass="10270">MLGVSQRDQIGNEKIRTDIAQRVTKLKWKWAGHIARKTEVGVLRFWNGDPAQVNATLDGPQEGGQTTSNASLGAGAAQDRGFWNSLQKTYDQE</sequence>
<comment type="caution">
    <text evidence="2">The sequence shown here is derived from an EMBL/GenBank/DDBJ whole genome shotgun (WGS) entry which is preliminary data.</text>
</comment>
<evidence type="ECO:0000256" key="1">
    <source>
        <dbReference type="SAM" id="MobiDB-lite"/>
    </source>
</evidence>